<evidence type="ECO:0000256" key="8">
    <source>
        <dbReference type="SAM" id="MobiDB-lite"/>
    </source>
</evidence>
<feature type="binding site" evidence="7">
    <location>
        <position position="272"/>
    </location>
    <ligand>
        <name>chlorophyll a</name>
        <dbReference type="ChEBI" id="CHEBI:58416"/>
        <label>1</label>
    </ligand>
</feature>
<comment type="function">
    <text evidence="1">The light-harvesting complex (LHC) functions as a light receptor, it captures and delivers excitation energy to photosystems with which it is closely associated. Energy is transferred from the carotenoid and chlorophyll C (or B) to chlorophyll A and the photosynthetic reaction centers where it is used to synthesize ATP and reducing power.</text>
</comment>
<keyword evidence="7" id="KW-0157">Chromophore</keyword>
<dbReference type="InterPro" id="IPR001344">
    <property type="entry name" value="Chloro_AB-bd_pln"/>
</dbReference>
<dbReference type="AlphaFoldDB" id="A0A8J2S8W5"/>
<dbReference type="GO" id="GO:0016168">
    <property type="term" value="F:chlorophyll binding"/>
    <property type="evidence" value="ECO:0007669"/>
    <property type="project" value="UniProtKB-KW"/>
</dbReference>
<feature type="binding site" evidence="7">
    <location>
        <position position="122"/>
    </location>
    <ligand>
        <name>chlorophyll a</name>
        <dbReference type="ChEBI" id="CHEBI:58416"/>
        <label>1</label>
    </ligand>
</feature>
<protein>
    <recommendedName>
        <fullName evidence="12">Plastid light harvesting protein</fullName>
    </recommendedName>
</protein>
<gene>
    <name evidence="10" type="ORF">PECAL_2P08920</name>
</gene>
<dbReference type="SUPFAM" id="SSF103511">
    <property type="entry name" value="Chlorophyll a-b binding protein"/>
    <property type="match status" value="1"/>
</dbReference>
<comment type="caution">
    <text evidence="10">The sequence shown here is derived from an EMBL/GenBank/DDBJ whole genome shotgun (WGS) entry which is preliminary data.</text>
</comment>
<reference evidence="10" key="1">
    <citation type="submission" date="2021-11" db="EMBL/GenBank/DDBJ databases">
        <authorList>
            <consortium name="Genoscope - CEA"/>
            <person name="William W."/>
        </authorList>
    </citation>
    <scope>NUCLEOTIDE SEQUENCE</scope>
</reference>
<feature type="signal peptide" evidence="9">
    <location>
        <begin position="1"/>
        <end position="15"/>
    </location>
</feature>
<organism evidence="10 11">
    <name type="scientific">Pelagomonas calceolata</name>
    <dbReference type="NCBI Taxonomy" id="35677"/>
    <lineage>
        <taxon>Eukaryota</taxon>
        <taxon>Sar</taxon>
        <taxon>Stramenopiles</taxon>
        <taxon>Ochrophyta</taxon>
        <taxon>Pelagophyceae</taxon>
        <taxon>Pelagomonadales</taxon>
        <taxon>Pelagomonadaceae</taxon>
        <taxon>Pelagomonas</taxon>
    </lineage>
</organism>
<feature type="binding site" evidence="7">
    <location>
        <position position="275"/>
    </location>
    <ligand>
        <name>chlorophyll a</name>
        <dbReference type="ChEBI" id="CHEBI:58416"/>
        <label>1</label>
    </ligand>
</feature>
<keyword evidence="11" id="KW-1185">Reference proteome</keyword>
<dbReference type="GO" id="GO:0016020">
    <property type="term" value="C:membrane"/>
    <property type="evidence" value="ECO:0007669"/>
    <property type="project" value="InterPro"/>
</dbReference>
<dbReference type="Pfam" id="PF00504">
    <property type="entry name" value="Chloroa_b-bind"/>
    <property type="match status" value="1"/>
</dbReference>
<accession>A0A8J2S8W5</accession>
<evidence type="ECO:0000313" key="11">
    <source>
        <dbReference type="Proteomes" id="UP000789595"/>
    </source>
</evidence>
<keyword evidence="5" id="KW-0602">Photosynthesis</keyword>
<dbReference type="OrthoDB" id="187438at2759"/>
<feature type="chain" id="PRO_5035201599" description="Plastid light harvesting protein" evidence="9">
    <location>
        <begin position="16"/>
        <end position="323"/>
    </location>
</feature>
<feature type="binding site" description="axial binding residue" evidence="7">
    <location>
        <position position="147"/>
    </location>
    <ligand>
        <name>chlorophyll b</name>
        <dbReference type="ChEBI" id="CHEBI:61721"/>
        <label>1</label>
    </ligand>
    <ligandPart>
        <name>Mg</name>
        <dbReference type="ChEBI" id="CHEBI:25107"/>
    </ligandPart>
</feature>
<comment type="similarity">
    <text evidence="3">Belongs to the fucoxanthin chlorophyll protein family.</text>
</comment>
<dbReference type="InterPro" id="IPR022796">
    <property type="entry name" value="Chloroa_b-bind"/>
</dbReference>
<name>A0A8J2S8W5_9STRA</name>
<proteinExistence type="inferred from homology"/>
<evidence type="ECO:0000256" key="3">
    <source>
        <dbReference type="ARBA" id="ARBA00005933"/>
    </source>
</evidence>
<evidence type="ECO:0000256" key="1">
    <source>
        <dbReference type="ARBA" id="ARBA00004022"/>
    </source>
</evidence>
<feature type="region of interest" description="Disordered" evidence="8">
    <location>
        <begin position="29"/>
        <end position="68"/>
    </location>
</feature>
<dbReference type="EMBL" id="CAKKNE010000002">
    <property type="protein sequence ID" value="CAH0367853.1"/>
    <property type="molecule type" value="Genomic_DNA"/>
</dbReference>
<sequence>MQKLIVALALSGAAAFVAPSVQRASLRVSAEEETAAPEPAAAPAPAAPAKKTGTSNRKDTITPSKSAGGLDLAGLQQCTIQISRPARHRRDAYSLVDFRVGLQALAYEQNPIVGYFDPLELSLKEFFDESNTATIGFLRQAELKHGRVAMAGFVGYLVHAQGITWPFKMTLDGDAWPTLGEGGVPALWDQIPEGAKWQIITAIGCLEWYDEWQYDNPAAQMPAMADKPKHYMRGGQPGAYPRFDGLPLNLYDPFNLFKKASEEKKARGRNAEVNNGRLAMIGLFSLLAESKVPGSVPFLDQFDFPAYAGNVMVPFEGQFSLLG</sequence>
<evidence type="ECO:0000256" key="5">
    <source>
        <dbReference type="ARBA" id="ARBA00022531"/>
    </source>
</evidence>
<keyword evidence="4" id="KW-0150">Chloroplast</keyword>
<dbReference type="GO" id="GO:0009507">
    <property type="term" value="C:chloroplast"/>
    <property type="evidence" value="ECO:0007669"/>
    <property type="project" value="UniProtKB-SubCell"/>
</dbReference>
<feature type="binding site" evidence="7">
    <location>
        <position position="142"/>
    </location>
    <ligand>
        <name>chlorophyll a</name>
        <dbReference type="ChEBI" id="CHEBI:58416"/>
        <label>1</label>
    </ligand>
</feature>
<comment type="subcellular location">
    <subcellularLocation>
        <location evidence="2">Plastid</location>
        <location evidence="2">Chloroplast</location>
    </subcellularLocation>
</comment>
<evidence type="ECO:0000256" key="4">
    <source>
        <dbReference type="ARBA" id="ARBA00022528"/>
    </source>
</evidence>
<dbReference type="Proteomes" id="UP000789595">
    <property type="component" value="Unassembled WGS sequence"/>
</dbReference>
<evidence type="ECO:0000256" key="9">
    <source>
        <dbReference type="SAM" id="SignalP"/>
    </source>
</evidence>
<keyword evidence="6" id="KW-0934">Plastid</keyword>
<feature type="binding site" evidence="7">
    <location>
        <position position="145"/>
    </location>
    <ligand>
        <name>chlorophyll a</name>
        <dbReference type="ChEBI" id="CHEBI:58416"/>
        <label>1</label>
    </ligand>
</feature>
<keyword evidence="9" id="KW-0732">Signal</keyword>
<evidence type="ECO:0000256" key="6">
    <source>
        <dbReference type="ARBA" id="ARBA00022640"/>
    </source>
</evidence>
<evidence type="ECO:0000256" key="7">
    <source>
        <dbReference type="PIRSR" id="PIRSR601344-1"/>
    </source>
</evidence>
<dbReference type="Gene3D" id="1.10.3460.10">
    <property type="entry name" value="Chlorophyll a/b binding protein domain"/>
    <property type="match status" value="1"/>
</dbReference>
<evidence type="ECO:0000256" key="2">
    <source>
        <dbReference type="ARBA" id="ARBA00004229"/>
    </source>
</evidence>
<feature type="binding site" evidence="7">
    <location>
        <position position="277"/>
    </location>
    <ligand>
        <name>chlorophyll a</name>
        <dbReference type="ChEBI" id="CHEBI:58416"/>
        <label>1</label>
    </ligand>
</feature>
<keyword evidence="7" id="KW-0148">Chlorophyll</keyword>
<dbReference type="GO" id="GO:0009765">
    <property type="term" value="P:photosynthesis, light harvesting"/>
    <property type="evidence" value="ECO:0007669"/>
    <property type="project" value="InterPro"/>
</dbReference>
<evidence type="ECO:0000313" key="10">
    <source>
        <dbReference type="EMBL" id="CAH0367853.1"/>
    </source>
</evidence>
<dbReference type="PANTHER" id="PTHR21649">
    <property type="entry name" value="CHLOROPHYLL A/B BINDING PROTEIN"/>
    <property type="match status" value="1"/>
</dbReference>
<evidence type="ECO:0008006" key="12">
    <source>
        <dbReference type="Google" id="ProtNLM"/>
    </source>
</evidence>